<name>A0ABX7PLD1_9ACTN</name>
<accession>A0ABX7PLD1</accession>
<keyword evidence="1" id="KW-0808">Transferase</keyword>
<evidence type="ECO:0000313" key="1">
    <source>
        <dbReference type="EMBL" id="QSR26483.1"/>
    </source>
</evidence>
<organism evidence="1 2">
    <name type="scientific">Nocardioides aromaticivorans</name>
    <dbReference type="NCBI Taxonomy" id="200618"/>
    <lineage>
        <taxon>Bacteria</taxon>
        <taxon>Bacillati</taxon>
        <taxon>Actinomycetota</taxon>
        <taxon>Actinomycetes</taxon>
        <taxon>Propionibacteriales</taxon>
        <taxon>Nocardioidaceae</taxon>
        <taxon>Nocardioides</taxon>
    </lineage>
</organism>
<evidence type="ECO:0000313" key="2">
    <source>
        <dbReference type="Proteomes" id="UP000662818"/>
    </source>
</evidence>
<dbReference type="RefSeq" id="WP_207010888.1">
    <property type="nucleotide sequence ID" value="NZ_CP022295.1"/>
</dbReference>
<gene>
    <name evidence="1" type="ORF">CFH99_12695</name>
</gene>
<keyword evidence="1" id="KW-0418">Kinase</keyword>
<dbReference type="Proteomes" id="UP000662818">
    <property type="component" value="Chromosome"/>
</dbReference>
<keyword evidence="2" id="KW-1185">Reference proteome</keyword>
<protein>
    <submittedName>
        <fullName evidence="1">Phosphatidylinositol kinase</fullName>
    </submittedName>
</protein>
<dbReference type="NCBIfam" id="TIGR03843">
    <property type="entry name" value="SCO1664 family protein"/>
    <property type="match status" value="1"/>
</dbReference>
<proteinExistence type="predicted"/>
<sequence>MAELTIKGRIMPASNATFLADLDGTEVVYKPVSGERPLWDFPDGTLADREVAAYLVSAATGWDLVPRTWWDEGPHGPGMLQEWREVDPDQDAVDLVRSGTTPEGWLEVVEGLDDRDHPVTLVHEDTLELRRLAVFDVLVNNADRKGGHVLAMPGGHRYGVDHGIAFHHEPKLRTVLWGWAGKPLTDDETATVRTVLAAVRGELGEELGFHLAQHELAALERRTERLLAAGVLPGPQGGWPPIPWPPF</sequence>
<dbReference type="GO" id="GO:0016301">
    <property type="term" value="F:kinase activity"/>
    <property type="evidence" value="ECO:0007669"/>
    <property type="project" value="UniProtKB-KW"/>
</dbReference>
<reference evidence="1 2" key="1">
    <citation type="submission" date="2017-06" db="EMBL/GenBank/DDBJ databases">
        <title>Complete Genome Sequence of the Soil Carbazole-Degrading Bacterium Nocardioides aromaticivorans IC177.</title>
        <authorList>
            <person name="Vejarano F."/>
            <person name="Suzuki-Minakuchi C."/>
            <person name="Ohtsubo Y."/>
            <person name="Tsuda M."/>
            <person name="Okada K."/>
            <person name="Nojiri H."/>
        </authorList>
    </citation>
    <scope>NUCLEOTIDE SEQUENCE [LARGE SCALE GENOMIC DNA]</scope>
    <source>
        <strain evidence="1 2">IC177</strain>
    </source>
</reference>
<dbReference type="InterPro" id="IPR022292">
    <property type="entry name" value="CHP03843"/>
</dbReference>
<dbReference type="EMBL" id="CP022295">
    <property type="protein sequence ID" value="QSR26483.1"/>
    <property type="molecule type" value="Genomic_DNA"/>
</dbReference>